<evidence type="ECO:0008006" key="3">
    <source>
        <dbReference type="Google" id="ProtNLM"/>
    </source>
</evidence>
<dbReference type="Gene3D" id="3.30.1050.10">
    <property type="entry name" value="SCP2 sterol-binding domain"/>
    <property type="match status" value="1"/>
</dbReference>
<sequence>MSDFKSKALFEQISDGLKSMDDKEKKDIQKKTNGCFEMHVKNAGGKELVWTIDLKKVRFDTQPETCAFTRSFAVTSAQRSPMQPCNTEATRRRDIGPSMSPLLPFAVFGRHLALPYDSVRLASTPHRRRLPQWSCKERLSRSHIVRCSSR</sequence>
<proteinExistence type="predicted"/>
<evidence type="ECO:0000313" key="1">
    <source>
        <dbReference type="EMBL" id="SAM82296.1"/>
    </source>
</evidence>
<dbReference type="AlphaFoldDB" id="A0A1K0G4B2"/>
<gene>
    <name evidence="1" type="ORF">UBRO_04717-B</name>
</gene>
<dbReference type="SUPFAM" id="SSF55718">
    <property type="entry name" value="SCP-like"/>
    <property type="match status" value="1"/>
</dbReference>
<name>A0A1K0G4B2_9BASI</name>
<dbReference type="InterPro" id="IPR036527">
    <property type="entry name" value="SCP2_sterol-bd_dom_sf"/>
</dbReference>
<dbReference type="Proteomes" id="UP000179920">
    <property type="component" value="Chromosome VII"/>
</dbReference>
<evidence type="ECO:0000313" key="2">
    <source>
        <dbReference type="Proteomes" id="UP000179920"/>
    </source>
</evidence>
<reference evidence="2" key="1">
    <citation type="submission" date="2016-04" db="EMBL/GenBank/DDBJ databases">
        <authorList>
            <person name="Guldener U."/>
            <person name="Guldener U."/>
        </authorList>
    </citation>
    <scope>NUCLEOTIDE SEQUENCE [LARGE SCALE GENOMIC DNA]</scope>
    <source>
        <strain evidence="2">UB2112</strain>
    </source>
</reference>
<dbReference type="EMBL" id="LT558123">
    <property type="protein sequence ID" value="SAM82296.1"/>
    <property type="molecule type" value="Genomic_DNA"/>
</dbReference>
<accession>A0A1K0G4B2</accession>
<organism evidence="1 2">
    <name type="scientific">Ustilago bromivora</name>
    <dbReference type="NCBI Taxonomy" id="307758"/>
    <lineage>
        <taxon>Eukaryota</taxon>
        <taxon>Fungi</taxon>
        <taxon>Dikarya</taxon>
        <taxon>Basidiomycota</taxon>
        <taxon>Ustilaginomycotina</taxon>
        <taxon>Ustilaginomycetes</taxon>
        <taxon>Ustilaginales</taxon>
        <taxon>Ustilaginaceae</taxon>
        <taxon>Ustilago</taxon>
    </lineage>
</organism>
<protein>
    <recommendedName>
        <fullName evidence="3">SCP2 domain-containing protein</fullName>
    </recommendedName>
</protein>